<dbReference type="Gene3D" id="2.180.10.10">
    <property type="entry name" value="RHS repeat-associated core"/>
    <property type="match status" value="1"/>
</dbReference>
<dbReference type="PANTHER" id="PTHR32305">
    <property type="match status" value="1"/>
</dbReference>
<evidence type="ECO:0000313" key="2">
    <source>
        <dbReference type="Proteomes" id="UP001336835"/>
    </source>
</evidence>
<dbReference type="Proteomes" id="UP001336835">
    <property type="component" value="Unassembled WGS sequence"/>
</dbReference>
<dbReference type="PANTHER" id="PTHR32305:SF15">
    <property type="entry name" value="PROTEIN RHSA-RELATED"/>
    <property type="match status" value="1"/>
</dbReference>
<gene>
    <name evidence="1" type="ORF">VRU48_05690</name>
</gene>
<dbReference type="InterPro" id="IPR022385">
    <property type="entry name" value="Rhs_assc_core"/>
</dbReference>
<dbReference type="InterPro" id="IPR050708">
    <property type="entry name" value="T6SS_VgrG/RHS"/>
</dbReference>
<name>A0ABU7I551_9SPHI</name>
<reference evidence="1 2" key="1">
    <citation type="submission" date="2024-01" db="EMBL/GenBank/DDBJ databases">
        <title>Pedobacter sp. nov., isolated from fresh soil.</title>
        <authorList>
            <person name="Le N.T.T."/>
        </authorList>
    </citation>
    <scope>NUCLEOTIDE SEQUENCE [LARGE SCALE GENOMIC DNA]</scope>
    <source>
        <strain evidence="1 2">KR3-3</strain>
    </source>
</reference>
<proteinExistence type="predicted"/>
<accession>A0ABU7I551</accession>
<keyword evidence="2" id="KW-1185">Reference proteome</keyword>
<evidence type="ECO:0000313" key="1">
    <source>
        <dbReference type="EMBL" id="MEE1944590.1"/>
    </source>
</evidence>
<dbReference type="NCBIfam" id="TIGR03696">
    <property type="entry name" value="Rhs_assc_core"/>
    <property type="match status" value="1"/>
</dbReference>
<protein>
    <submittedName>
        <fullName evidence="1">RHS repeat-associated core domain-containing protein</fullName>
    </submittedName>
</protein>
<dbReference type="EMBL" id="JAZDQT010000001">
    <property type="protein sequence ID" value="MEE1944590.1"/>
    <property type="molecule type" value="Genomic_DNA"/>
</dbReference>
<organism evidence="1 2">
    <name type="scientific">Pedobacter albus</name>
    <dbReference type="NCBI Taxonomy" id="3113905"/>
    <lineage>
        <taxon>Bacteria</taxon>
        <taxon>Pseudomonadati</taxon>
        <taxon>Bacteroidota</taxon>
        <taxon>Sphingobacteriia</taxon>
        <taxon>Sphingobacteriales</taxon>
        <taxon>Sphingobacteriaceae</taxon>
        <taxon>Pedobacter</taxon>
    </lineage>
</organism>
<comment type="caution">
    <text evidence="1">The sequence shown here is derived from an EMBL/GenBank/DDBJ whole genome shotgun (WGS) entry which is preliminary data.</text>
</comment>
<sequence length="275" mass="29339">MDNKYLYNGKELQAELEQYDYGARFYDPVIGRWTTIDPLAEKSRRFSPYVYGKNNPITMIDPDGMFDVHINGVESQVATDELQKSVQGQLNISRDAKTGNISYTKVAGATLDANATQLVNAIDDHSIDVRVNAGTNTKDIVGGAFGGNTVTKGVDGKNTVVANQEVNPGVLKSASDYYGKPGSGMLHEVTEAYQGAKLSQASGISSPVGSDKPGNVYKAAHSAATPQSGPIVSKVTDASGNFLSPPYPGASWVIWLVSDGVKEPKVIQQLPVPKN</sequence>